<evidence type="ECO:0000313" key="1">
    <source>
        <dbReference type="EMBL" id="MBQ0910046.1"/>
    </source>
</evidence>
<evidence type="ECO:0000313" key="2">
    <source>
        <dbReference type="Proteomes" id="UP000679008"/>
    </source>
</evidence>
<organism evidence="1 2">
    <name type="scientific">Flavobacterium erciyesense</name>
    <dbReference type="NCBI Taxonomy" id="2825842"/>
    <lineage>
        <taxon>Bacteria</taxon>
        <taxon>Pseudomonadati</taxon>
        <taxon>Bacteroidota</taxon>
        <taxon>Flavobacteriia</taxon>
        <taxon>Flavobacteriales</taxon>
        <taxon>Flavobacteriaceae</taxon>
        <taxon>Flavobacterium</taxon>
    </lineage>
</organism>
<proteinExistence type="predicted"/>
<reference evidence="1 2" key="1">
    <citation type="submission" date="2021-04" db="EMBL/GenBank/DDBJ databases">
        <title>Description of novel Flavobacterium sp. F-328.</title>
        <authorList>
            <person name="Saticioglu I.B."/>
        </authorList>
    </citation>
    <scope>NUCLEOTIDE SEQUENCE [LARGE SCALE GENOMIC DNA]</scope>
    <source>
        <strain evidence="1 2">F-328</strain>
    </source>
</reference>
<keyword evidence="2" id="KW-1185">Reference proteome</keyword>
<dbReference type="Proteomes" id="UP000679008">
    <property type="component" value="Unassembled WGS sequence"/>
</dbReference>
<accession>A0ABS5D7N6</accession>
<dbReference type="EMBL" id="JAGPXB010000029">
    <property type="protein sequence ID" value="MBQ0910046.1"/>
    <property type="molecule type" value="Genomic_DNA"/>
</dbReference>
<dbReference type="Pfam" id="PF13711">
    <property type="entry name" value="DUF4160"/>
    <property type="match status" value="1"/>
</dbReference>
<dbReference type="InterPro" id="IPR025427">
    <property type="entry name" value="DUF4160"/>
</dbReference>
<name>A0ABS5D7N6_9FLAO</name>
<protein>
    <submittedName>
        <fullName evidence="1">DUF4160 domain-containing protein</fullName>
    </submittedName>
</protein>
<gene>
    <name evidence="1" type="ORF">KBJ98_15140</name>
</gene>
<sequence>MEETLKILQKETEELKNSIELIEQLTGQDKSGKGLLLEHLIKKFVNVKVKMYQEHHNLPHVHIDIGKDNHSASIAIENQAILAGSIEKKYEKIVLSWIEKNKANLLIVWNSIQEGQLIDLSNLN</sequence>
<dbReference type="RefSeq" id="WP_210791933.1">
    <property type="nucleotide sequence ID" value="NZ_JAGPXB010000029.1"/>
</dbReference>
<comment type="caution">
    <text evidence="1">The sequence shown here is derived from an EMBL/GenBank/DDBJ whole genome shotgun (WGS) entry which is preliminary data.</text>
</comment>